<evidence type="ECO:0000313" key="2">
    <source>
        <dbReference type="EMBL" id="CAI8031413.1"/>
    </source>
</evidence>
<name>A0AA35SLP7_GEOBA</name>
<dbReference type="AlphaFoldDB" id="A0AA35SLP7"/>
<feature type="signal peptide" evidence="1">
    <location>
        <begin position="1"/>
        <end position="22"/>
    </location>
</feature>
<keyword evidence="1" id="KW-0732">Signal</keyword>
<dbReference type="EMBL" id="CASHTH010002534">
    <property type="protein sequence ID" value="CAI8031413.1"/>
    <property type="molecule type" value="Genomic_DNA"/>
</dbReference>
<evidence type="ECO:0000256" key="1">
    <source>
        <dbReference type="SAM" id="SignalP"/>
    </source>
</evidence>
<evidence type="ECO:0000313" key="3">
    <source>
        <dbReference type="Proteomes" id="UP001174909"/>
    </source>
</evidence>
<protein>
    <submittedName>
        <fullName evidence="2">Uncharacterized protein</fullName>
    </submittedName>
</protein>
<organism evidence="2 3">
    <name type="scientific">Geodia barretti</name>
    <name type="common">Barrett's horny sponge</name>
    <dbReference type="NCBI Taxonomy" id="519541"/>
    <lineage>
        <taxon>Eukaryota</taxon>
        <taxon>Metazoa</taxon>
        <taxon>Porifera</taxon>
        <taxon>Demospongiae</taxon>
        <taxon>Heteroscleromorpha</taxon>
        <taxon>Tetractinellida</taxon>
        <taxon>Astrophorina</taxon>
        <taxon>Geodiidae</taxon>
        <taxon>Geodia</taxon>
    </lineage>
</organism>
<accession>A0AA35SLP7</accession>
<dbReference type="Proteomes" id="UP001174909">
    <property type="component" value="Unassembled WGS sequence"/>
</dbReference>
<feature type="non-terminal residue" evidence="2">
    <location>
        <position position="62"/>
    </location>
</feature>
<proteinExistence type="predicted"/>
<sequence length="62" mass="6751">MKILCLFACLFALCYQTYETLAVPPLAVGQRPLLVLFHPATPEGAASPSVCWSNRTCSTVYS</sequence>
<gene>
    <name evidence="2" type="ORF">GBAR_LOCUS17832</name>
</gene>
<feature type="chain" id="PRO_5041300367" evidence="1">
    <location>
        <begin position="23"/>
        <end position="62"/>
    </location>
</feature>
<reference evidence="2" key="1">
    <citation type="submission" date="2023-03" db="EMBL/GenBank/DDBJ databases">
        <authorList>
            <person name="Steffen K."/>
            <person name="Cardenas P."/>
        </authorList>
    </citation>
    <scope>NUCLEOTIDE SEQUENCE</scope>
</reference>
<comment type="caution">
    <text evidence="2">The sequence shown here is derived from an EMBL/GenBank/DDBJ whole genome shotgun (WGS) entry which is preliminary data.</text>
</comment>
<keyword evidence="3" id="KW-1185">Reference proteome</keyword>